<dbReference type="Proteomes" id="UP000886520">
    <property type="component" value="Chromosome 22"/>
</dbReference>
<accession>A0A9D4U5U1</accession>
<feature type="compositionally biased region" description="Polar residues" evidence="6">
    <location>
        <begin position="259"/>
        <end position="276"/>
    </location>
</feature>
<dbReference type="PROSITE" id="PS50888">
    <property type="entry name" value="BHLH"/>
    <property type="match status" value="1"/>
</dbReference>
<evidence type="ECO:0000259" key="7">
    <source>
        <dbReference type="PROSITE" id="PS50888"/>
    </source>
</evidence>
<dbReference type="InterPro" id="IPR011598">
    <property type="entry name" value="bHLH_dom"/>
</dbReference>
<feature type="region of interest" description="Disordered" evidence="6">
    <location>
        <begin position="344"/>
        <end position="369"/>
    </location>
</feature>
<dbReference type="InterPro" id="IPR045843">
    <property type="entry name" value="IND-like"/>
</dbReference>
<dbReference type="PANTHER" id="PTHR16223:SF125">
    <property type="entry name" value="OS08G0506700 PROTEIN"/>
    <property type="match status" value="1"/>
</dbReference>
<evidence type="ECO:0000256" key="6">
    <source>
        <dbReference type="SAM" id="MobiDB-lite"/>
    </source>
</evidence>
<keyword evidence="4" id="KW-0804">Transcription</keyword>
<keyword evidence="3" id="KW-0238">DNA-binding</keyword>
<dbReference type="Gene3D" id="4.10.280.10">
    <property type="entry name" value="Helix-loop-helix DNA-binding domain"/>
    <property type="match status" value="1"/>
</dbReference>
<name>A0A9D4U5U1_ADICA</name>
<organism evidence="8 9">
    <name type="scientific">Adiantum capillus-veneris</name>
    <name type="common">Maidenhair fern</name>
    <dbReference type="NCBI Taxonomy" id="13818"/>
    <lineage>
        <taxon>Eukaryota</taxon>
        <taxon>Viridiplantae</taxon>
        <taxon>Streptophyta</taxon>
        <taxon>Embryophyta</taxon>
        <taxon>Tracheophyta</taxon>
        <taxon>Polypodiopsida</taxon>
        <taxon>Polypodiidae</taxon>
        <taxon>Polypodiales</taxon>
        <taxon>Pteridineae</taxon>
        <taxon>Pteridaceae</taxon>
        <taxon>Vittarioideae</taxon>
        <taxon>Adiantum</taxon>
    </lineage>
</organism>
<dbReference type="CDD" id="cd11393">
    <property type="entry name" value="bHLH_AtbHLH_like"/>
    <property type="match status" value="1"/>
</dbReference>
<evidence type="ECO:0000256" key="3">
    <source>
        <dbReference type="ARBA" id="ARBA00023125"/>
    </source>
</evidence>
<comment type="subcellular location">
    <subcellularLocation>
        <location evidence="1">Nucleus</location>
    </subcellularLocation>
</comment>
<keyword evidence="2" id="KW-0805">Transcription regulation</keyword>
<evidence type="ECO:0000256" key="5">
    <source>
        <dbReference type="ARBA" id="ARBA00023242"/>
    </source>
</evidence>
<gene>
    <name evidence="8" type="ORF">GOP47_0022434</name>
</gene>
<keyword evidence="5" id="KW-0539">Nucleus</keyword>
<dbReference type="SMART" id="SM00353">
    <property type="entry name" value="HLH"/>
    <property type="match status" value="1"/>
</dbReference>
<feature type="domain" description="BHLH" evidence="7">
    <location>
        <begin position="411"/>
        <end position="461"/>
    </location>
</feature>
<dbReference type="EMBL" id="JABFUD020000022">
    <property type="protein sequence ID" value="KAI5061895.1"/>
    <property type="molecule type" value="Genomic_DNA"/>
</dbReference>
<dbReference type="FunFam" id="4.10.280.10:FF:000021">
    <property type="entry name" value="Transcription factor bHLH130 family"/>
    <property type="match status" value="1"/>
</dbReference>
<proteinExistence type="predicted"/>
<evidence type="ECO:0000313" key="9">
    <source>
        <dbReference type="Proteomes" id="UP000886520"/>
    </source>
</evidence>
<dbReference type="AlphaFoldDB" id="A0A9D4U5U1"/>
<dbReference type="PANTHER" id="PTHR16223">
    <property type="entry name" value="TRANSCRIPTION FACTOR BHLH83-RELATED"/>
    <property type="match status" value="1"/>
</dbReference>
<comment type="caution">
    <text evidence="8">The sequence shown here is derived from an EMBL/GenBank/DDBJ whole genome shotgun (WGS) entry which is preliminary data.</text>
</comment>
<evidence type="ECO:0000256" key="2">
    <source>
        <dbReference type="ARBA" id="ARBA00023015"/>
    </source>
</evidence>
<dbReference type="GO" id="GO:0005634">
    <property type="term" value="C:nucleus"/>
    <property type="evidence" value="ECO:0007669"/>
    <property type="project" value="UniProtKB-SubCell"/>
</dbReference>
<feature type="compositionally biased region" description="Basic and acidic residues" evidence="6">
    <location>
        <begin position="360"/>
        <end position="369"/>
    </location>
</feature>
<dbReference type="InterPro" id="IPR045239">
    <property type="entry name" value="bHLH95_bHLH"/>
</dbReference>
<dbReference type="OrthoDB" id="2019494at2759"/>
<keyword evidence="9" id="KW-1185">Reference proteome</keyword>
<dbReference type="GO" id="GO:0000978">
    <property type="term" value="F:RNA polymerase II cis-regulatory region sequence-specific DNA binding"/>
    <property type="evidence" value="ECO:0007669"/>
    <property type="project" value="TreeGrafter"/>
</dbReference>
<evidence type="ECO:0000256" key="4">
    <source>
        <dbReference type="ARBA" id="ARBA00023163"/>
    </source>
</evidence>
<protein>
    <recommendedName>
        <fullName evidence="7">BHLH domain-containing protein</fullName>
    </recommendedName>
</protein>
<sequence length="485" mass="52778">MRYHSAPSSVLASLLPSEDALRNSITPHVEDSELARICMPSTLSNAPIAAENAHGCIRAYNRHVPPSFSSTIPQASVNTSASFPNRCADSNESPTSGHLCSIFKRTQIDPCANLQSSLLDAENSKTSEIPPNLTMPAGLSSLSQPFVSTKSNLIRHSSFPAEILSQLGVQDSNEGPMQRFTGPSIPRKVSTAAESIHYDKVRFTQAEADILNDNMRAAHIVRDNSRDAHASHLMSGNTRFALKSTGFLDSNRPHLAKGSSFNGKSTTFQPNANTKVSGGETRSMGSSLCVNQSSLFRHSSLPVGILSQLSVDGTYERVSVPTSSGNSSEEGGVHYTSRVSGFWEEAGPGTVSPGQRKRGREVEDKATDRQRCSIEEELLQWNFGPQTETSSGSLLSLDDSVLCRARAKRGCATHPRSIAERVRRTKISEGMHKLQELVPNLEKQTNTATMLDEAVEYVKFLQQQVQKLTESQAKCKRMCQSNSNP</sequence>
<dbReference type="GO" id="GO:0046983">
    <property type="term" value="F:protein dimerization activity"/>
    <property type="evidence" value="ECO:0007669"/>
    <property type="project" value="InterPro"/>
</dbReference>
<evidence type="ECO:0000256" key="1">
    <source>
        <dbReference type="ARBA" id="ARBA00004123"/>
    </source>
</evidence>
<dbReference type="InterPro" id="IPR036638">
    <property type="entry name" value="HLH_DNA-bd_sf"/>
</dbReference>
<dbReference type="SUPFAM" id="SSF47459">
    <property type="entry name" value="HLH, helix-loop-helix DNA-binding domain"/>
    <property type="match status" value="1"/>
</dbReference>
<feature type="region of interest" description="Disordered" evidence="6">
    <location>
        <begin position="258"/>
        <end position="283"/>
    </location>
</feature>
<evidence type="ECO:0000313" key="8">
    <source>
        <dbReference type="EMBL" id="KAI5061895.1"/>
    </source>
</evidence>
<reference evidence="8" key="1">
    <citation type="submission" date="2021-01" db="EMBL/GenBank/DDBJ databases">
        <title>Adiantum capillus-veneris genome.</title>
        <authorList>
            <person name="Fang Y."/>
            <person name="Liao Q."/>
        </authorList>
    </citation>
    <scope>NUCLEOTIDE SEQUENCE</scope>
    <source>
        <strain evidence="8">H3</strain>
        <tissue evidence="8">Leaf</tissue>
    </source>
</reference>
<dbReference type="GO" id="GO:0000981">
    <property type="term" value="F:DNA-binding transcription factor activity, RNA polymerase II-specific"/>
    <property type="evidence" value="ECO:0007669"/>
    <property type="project" value="TreeGrafter"/>
</dbReference>
<dbReference type="Pfam" id="PF00010">
    <property type="entry name" value="HLH"/>
    <property type="match status" value="1"/>
</dbReference>